<keyword evidence="5" id="KW-0813">Transport</keyword>
<accession>A0A6B1DU67</accession>
<evidence type="ECO:0000256" key="4">
    <source>
        <dbReference type="ARBA" id="ARBA00023136"/>
    </source>
</evidence>
<feature type="domain" description="ABC transmembrane type-1" evidence="6">
    <location>
        <begin position="177"/>
        <end position="373"/>
    </location>
</feature>
<dbReference type="Gene3D" id="1.10.3720.10">
    <property type="entry name" value="MetI-like"/>
    <property type="match status" value="1"/>
</dbReference>
<dbReference type="InterPro" id="IPR025966">
    <property type="entry name" value="OppC_N"/>
</dbReference>
<dbReference type="InterPro" id="IPR000515">
    <property type="entry name" value="MetI-like"/>
</dbReference>
<comment type="subcellular location">
    <subcellularLocation>
        <location evidence="5">Cell membrane</location>
        <topology evidence="5">Multi-pass membrane protein</topology>
    </subcellularLocation>
    <subcellularLocation>
        <location evidence="1">Membrane</location>
        <topology evidence="1">Multi-pass membrane protein</topology>
    </subcellularLocation>
</comment>
<evidence type="ECO:0000256" key="1">
    <source>
        <dbReference type="ARBA" id="ARBA00004141"/>
    </source>
</evidence>
<comment type="similarity">
    <text evidence="5">Belongs to the binding-protein-dependent transport system permease family.</text>
</comment>
<dbReference type="PROSITE" id="PS50928">
    <property type="entry name" value="ABC_TM1"/>
    <property type="match status" value="1"/>
</dbReference>
<reference evidence="7" key="1">
    <citation type="submission" date="2019-09" db="EMBL/GenBank/DDBJ databases">
        <title>Characterisation of the sponge microbiome using genome-centric metagenomics.</title>
        <authorList>
            <person name="Engelberts J.P."/>
            <person name="Robbins S.J."/>
            <person name="De Goeij J.M."/>
            <person name="Aranda M."/>
            <person name="Bell S.C."/>
            <person name="Webster N.S."/>
        </authorList>
    </citation>
    <scope>NUCLEOTIDE SEQUENCE</scope>
    <source>
        <strain evidence="7">SB0662_bin_9</strain>
    </source>
</reference>
<sequence>MTASTEVFEEVLVADQAEQDDRFYYASQWSLIWWRFRRHRVAMVSTSLLLLLYVLALLPGFFSPYLPSTRFESYQEAPPVRLHWFDQNPEGGGFIGPHYYGYEKTLNKETFKYEFAPILDNPIKLRLFAPGPEYTIVGDWTSTIHFFGTDVEEAPPFMLFGADRLGRDLLSRTLYGARISLTIGLIGVALSLIMGVILGGISGYFGGLIDEVVQRLIDFLISIPSIPLWMALSAALPRDWPVLKTYFAITIILSILGWTGLARVVRGKLLSLREEDYAMAAKAAGTGERRIIFKHLLPGFTSHLIVTITLMVPNMILAETALSFLGLGIQPPAVSWGTLLQDAQDIVAIAQHPHQLIPAAWVMAAVLLFNNVGDGLRDAADPYSDH</sequence>
<dbReference type="PANTHER" id="PTHR43839">
    <property type="entry name" value="OPPC IN A BINDING PROTEIN-DEPENDENT TRANSPORT SYSTEM"/>
    <property type="match status" value="1"/>
</dbReference>
<feature type="transmembrane region" description="Helical" evidence="5">
    <location>
        <begin position="179"/>
        <end position="204"/>
    </location>
</feature>
<evidence type="ECO:0000313" key="7">
    <source>
        <dbReference type="EMBL" id="MYD90252.1"/>
    </source>
</evidence>
<dbReference type="CDD" id="cd06261">
    <property type="entry name" value="TM_PBP2"/>
    <property type="match status" value="1"/>
</dbReference>
<organism evidence="7">
    <name type="scientific">Caldilineaceae bacterium SB0662_bin_9</name>
    <dbReference type="NCBI Taxonomy" id="2605258"/>
    <lineage>
        <taxon>Bacteria</taxon>
        <taxon>Bacillati</taxon>
        <taxon>Chloroflexota</taxon>
        <taxon>Caldilineae</taxon>
        <taxon>Caldilineales</taxon>
        <taxon>Caldilineaceae</taxon>
    </lineage>
</organism>
<evidence type="ECO:0000256" key="2">
    <source>
        <dbReference type="ARBA" id="ARBA00022692"/>
    </source>
</evidence>
<dbReference type="EMBL" id="VXPY01000053">
    <property type="protein sequence ID" value="MYD90252.1"/>
    <property type="molecule type" value="Genomic_DNA"/>
</dbReference>
<evidence type="ECO:0000259" key="6">
    <source>
        <dbReference type="PROSITE" id="PS50928"/>
    </source>
</evidence>
<protein>
    <submittedName>
        <fullName evidence="7">ABC transporter permease</fullName>
    </submittedName>
</protein>
<feature type="transmembrane region" description="Helical" evidence="5">
    <location>
        <begin position="246"/>
        <end position="265"/>
    </location>
</feature>
<dbReference type="PANTHER" id="PTHR43839:SF3">
    <property type="entry name" value="OLIGOPEPTIDE ABC TRANSPORTER, PERMEASE PROTEIN"/>
    <property type="match status" value="1"/>
</dbReference>
<evidence type="ECO:0000256" key="3">
    <source>
        <dbReference type="ARBA" id="ARBA00022989"/>
    </source>
</evidence>
<dbReference type="SUPFAM" id="SSF161098">
    <property type="entry name" value="MetI-like"/>
    <property type="match status" value="1"/>
</dbReference>
<feature type="transmembrane region" description="Helical" evidence="5">
    <location>
        <begin position="216"/>
        <end position="234"/>
    </location>
</feature>
<keyword evidence="2 5" id="KW-0812">Transmembrane</keyword>
<name>A0A6B1DU67_9CHLR</name>
<dbReference type="GO" id="GO:0055085">
    <property type="term" value="P:transmembrane transport"/>
    <property type="evidence" value="ECO:0007669"/>
    <property type="project" value="InterPro"/>
</dbReference>
<dbReference type="InterPro" id="IPR035906">
    <property type="entry name" value="MetI-like_sf"/>
</dbReference>
<proteinExistence type="inferred from homology"/>
<dbReference type="Pfam" id="PF12911">
    <property type="entry name" value="OppC_N"/>
    <property type="match status" value="1"/>
</dbReference>
<gene>
    <name evidence="7" type="ORF">F4Y08_07920</name>
</gene>
<comment type="caution">
    <text evidence="7">The sequence shown here is derived from an EMBL/GenBank/DDBJ whole genome shotgun (WGS) entry which is preliminary data.</text>
</comment>
<feature type="transmembrane region" description="Helical" evidence="5">
    <location>
        <begin position="41"/>
        <end position="62"/>
    </location>
</feature>
<keyword evidence="3 5" id="KW-1133">Transmembrane helix</keyword>
<dbReference type="Pfam" id="PF00528">
    <property type="entry name" value="BPD_transp_1"/>
    <property type="match status" value="1"/>
</dbReference>
<dbReference type="GO" id="GO:0005886">
    <property type="term" value="C:plasma membrane"/>
    <property type="evidence" value="ECO:0007669"/>
    <property type="project" value="UniProtKB-SubCell"/>
</dbReference>
<keyword evidence="4 5" id="KW-0472">Membrane</keyword>
<evidence type="ECO:0000256" key="5">
    <source>
        <dbReference type="RuleBase" id="RU363032"/>
    </source>
</evidence>
<dbReference type="AlphaFoldDB" id="A0A6B1DU67"/>